<dbReference type="PANTHER" id="PTHR47331">
    <property type="entry name" value="PHD-TYPE DOMAIN-CONTAINING PROTEIN"/>
    <property type="match status" value="1"/>
</dbReference>
<dbReference type="Pfam" id="PF05380">
    <property type="entry name" value="Peptidase_A17"/>
    <property type="match status" value="1"/>
</dbReference>
<dbReference type="GO" id="GO:0003676">
    <property type="term" value="F:nucleic acid binding"/>
    <property type="evidence" value="ECO:0007669"/>
    <property type="project" value="InterPro"/>
</dbReference>
<dbReference type="PROSITE" id="PS50994">
    <property type="entry name" value="INTEGRASE"/>
    <property type="match status" value="1"/>
</dbReference>
<evidence type="ECO:0000313" key="5">
    <source>
        <dbReference type="RefSeq" id="XP_026086715.1"/>
    </source>
</evidence>
<organism evidence="4 5">
    <name type="scientific">Carassius auratus</name>
    <name type="common">Goldfish</name>
    <dbReference type="NCBI Taxonomy" id="7957"/>
    <lineage>
        <taxon>Eukaryota</taxon>
        <taxon>Metazoa</taxon>
        <taxon>Chordata</taxon>
        <taxon>Craniata</taxon>
        <taxon>Vertebrata</taxon>
        <taxon>Euteleostomi</taxon>
        <taxon>Actinopterygii</taxon>
        <taxon>Neopterygii</taxon>
        <taxon>Teleostei</taxon>
        <taxon>Ostariophysi</taxon>
        <taxon>Cypriniformes</taxon>
        <taxon>Cyprinidae</taxon>
        <taxon>Cyprininae</taxon>
        <taxon>Carassius</taxon>
    </lineage>
</organism>
<dbReference type="Gene3D" id="3.30.420.10">
    <property type="entry name" value="Ribonuclease H-like superfamily/Ribonuclease H"/>
    <property type="match status" value="1"/>
</dbReference>
<dbReference type="KEGG" id="caua:113061638"/>
<feature type="compositionally biased region" description="Polar residues" evidence="2">
    <location>
        <begin position="710"/>
        <end position="721"/>
    </location>
</feature>
<dbReference type="InterPro" id="IPR008042">
    <property type="entry name" value="Retrotrans_Pao"/>
</dbReference>
<keyword evidence="4" id="KW-1185">Reference proteome</keyword>
<dbReference type="InterPro" id="IPR001878">
    <property type="entry name" value="Znf_CCHC"/>
</dbReference>
<dbReference type="InterPro" id="IPR036397">
    <property type="entry name" value="RNaseH_sf"/>
</dbReference>
<gene>
    <name evidence="5" type="primary">LOC113061638</name>
</gene>
<evidence type="ECO:0000256" key="2">
    <source>
        <dbReference type="SAM" id="MobiDB-lite"/>
    </source>
</evidence>
<dbReference type="PANTHER" id="PTHR47331:SF5">
    <property type="entry name" value="RIBONUCLEASE H"/>
    <property type="match status" value="1"/>
</dbReference>
<dbReference type="GO" id="GO:0015074">
    <property type="term" value="P:DNA integration"/>
    <property type="evidence" value="ECO:0007669"/>
    <property type="project" value="InterPro"/>
</dbReference>
<dbReference type="SMART" id="SM00343">
    <property type="entry name" value="ZnF_C2HC"/>
    <property type="match status" value="2"/>
</dbReference>
<reference evidence="5" key="1">
    <citation type="submission" date="2025-08" db="UniProtKB">
        <authorList>
            <consortium name="RefSeq"/>
        </authorList>
    </citation>
    <scope>IDENTIFICATION</scope>
    <source>
        <strain evidence="5">Wakin</strain>
        <tissue evidence="5">Muscle</tissue>
    </source>
</reference>
<dbReference type="InterPro" id="IPR012337">
    <property type="entry name" value="RNaseH-like_sf"/>
</dbReference>
<name>A0A6P6LQA7_CARAU</name>
<dbReference type="InterPro" id="IPR005312">
    <property type="entry name" value="DUF1759"/>
</dbReference>
<dbReference type="Proteomes" id="UP000515129">
    <property type="component" value="Chromosome 43"/>
</dbReference>
<dbReference type="SUPFAM" id="SSF53098">
    <property type="entry name" value="Ribonuclease H-like"/>
    <property type="match status" value="1"/>
</dbReference>
<dbReference type="CDD" id="cd01644">
    <property type="entry name" value="RT_pepA17"/>
    <property type="match status" value="1"/>
</dbReference>
<keyword evidence="1" id="KW-0175">Coiled coil</keyword>
<evidence type="ECO:0000259" key="3">
    <source>
        <dbReference type="PROSITE" id="PS50994"/>
    </source>
</evidence>
<dbReference type="Gene3D" id="4.10.60.10">
    <property type="entry name" value="Zinc finger, CCHC-type"/>
    <property type="match status" value="1"/>
</dbReference>
<accession>A0A6P6LQA7</accession>
<dbReference type="InterPro" id="IPR001584">
    <property type="entry name" value="Integrase_cat-core"/>
</dbReference>
<dbReference type="GeneID" id="113061638"/>
<dbReference type="InterPro" id="IPR043502">
    <property type="entry name" value="DNA/RNA_pol_sf"/>
</dbReference>
<dbReference type="RefSeq" id="XP_026086715.1">
    <property type="nucleotide sequence ID" value="XM_026230930.1"/>
</dbReference>
<dbReference type="SUPFAM" id="SSF56672">
    <property type="entry name" value="DNA/RNA polymerases"/>
    <property type="match status" value="1"/>
</dbReference>
<evidence type="ECO:0000313" key="4">
    <source>
        <dbReference type="Proteomes" id="UP000515129"/>
    </source>
</evidence>
<proteinExistence type="predicted"/>
<evidence type="ECO:0000256" key="1">
    <source>
        <dbReference type="SAM" id="Coils"/>
    </source>
</evidence>
<feature type="domain" description="Integrase catalytic" evidence="3">
    <location>
        <begin position="1776"/>
        <end position="1962"/>
    </location>
</feature>
<dbReference type="Pfam" id="PF03564">
    <property type="entry name" value="DUF1759"/>
    <property type="match status" value="1"/>
</dbReference>
<feature type="region of interest" description="Disordered" evidence="2">
    <location>
        <begin position="704"/>
        <end position="747"/>
    </location>
</feature>
<sequence>MSNTSENTLLATKEVSYTTPTAQDVDNAEQVIPSEQADITEQVEVAAQVQQPQVDIDNTQLSDIRRSQRARTLTEKGKTLQDARLNDLKRSFEQKYRRWKYHINGLKRAIKNNDDAELICEVVSTINATQSEVDHIYGDIRSITSPEPEIRRKNDTCLAITSTANEKSQRFLNGDPKDIPWPDSDSVFEATVSSIISATSSKSKSVSKMSSQSYSDSLQKRQEAAAEVAATQEVIKIMKTQHQHEEEIRKLEAEDERLAAEREAQERETEAENARKRAQFISESTVRKLKLEEKKKEVERLEELKRHNAAQARLQVYAESIKGDEGEQRSAPLLQQRQEHYVFQPSVPFSLSQPFTLAQDTAPFNQPSCSSQRLPQAHISQSPTWPAPNEASNDLVKALAEAITANRIPITEPVVFSGDPLKYNDWKLSFQTLIDRKNLPSQEKLFFLCKYVGGPAKRAIEGHFVAGTEMAYTAAWNILDDRFGNPFVVGKSYRDKIQSWHKIAAKDSKDLQEFVDFLSSVESAMPYVQGLQALNDCVENQRILAKLPDWLSSRWNRAVTKFQDEYKGFPDFKYFVEFLNKEARIACNPITSLQAIKPAEQERFKQSDQDHYKFQRNRNSSAKTFTTSSSERTSLMCVFCKRLGHTLHKCRKIMERPIEERLKFVQSEKLCFGCLKTGHNSRSCTSRSVCEKCEKCHPTSLHQDRVNKYPGQSSRTSQDQFKVNHGSADRTAESQKVQESKPVTSNRVVQERNGTHTSSIIPVYVSTTDEPRKEILVYALLDTQSDTTFILKDTAETLDIKKEPVKLKISTITSKTKVVSSHKLNGLQVRGIQSEVKIKLPTTYTRDYIPANRSHIPTCETAKNWPHLEHLADEMAPALDCEVGLLIGYNCPQALLPRDVLSGNEDQPFAQRSVLGWSIVGYNHDDNYYEDEIGVSHRIIMKQVLPARDPSHKLKSEVCFVQRNKVKEMITPAEILKVFESDFVERDNEEVSTSQEDLRFLAKLNEGIKQVQDGHYEMPLPFKGERPDLPNNKACAEHRLKSLEKRLKRDEQYQKDYMAFMKDIIARGDAERVPEMELSSQPAWYIPHHGVYNPQKPGKIRIVFDCSARFQNTSLNEHLLTGPDLTNTLVGVLCRFRKGQVAIMCDVERMFHQFHVAPKDRDYLRFLWWEDRNMEASPSVFRMKVHLFGAASSPGCANFGLKYLAVQGQGKFNQATVKFIQRNFYVDDGLASVDTEAEAIQLVKEARGLCNTGKLRLHKFITNSKTVIATIPKEECTEGATDFDLTLGEPKVERALGIQWCVASDKFHFRVLVKENPFTRRGVLSTVASIFDPLGFVAPFILVGKRTLQKMCQDKLGWDEPLPDNLKPHWEAWLRDLHNLSLVKIPRCYVPSTFKDVQQYELHHFSDASVSGYGVCSYLRAVTKSGEVYCTLVMSKARVAPTKVTTIPRLELSAAVVATRTGDLLKRELELDGIREYYWTDSKVVLGYINNDARRFHVFVANRVQQIRTSTETSQWRYVASEQNPADHASRGLTVKELMGSNWFTGPSFLWQRELPKDDIKVGEVNDGDPELKRAQVLMTKAREEWCLSDRLQRFSDWKRAVKAIARLKHCARSAKGLVERSNNSTTLEERKDAEQFIIHIVQEEVFSDEIKHLRQGKEVNSSLFNKLYKLSPFIDDHDVLRVGGRLTQAELHSHVKHPAILPKGHHISRLLIKHFHEKVQHQGRGMTINEIRSNGIWILGCSSEVSSLIYKCIKCRKLRKCNQEQRMADLPPERMEATPPFTYSGMDCFGPFYVKEGRKELKRYGLLFTCMCSRAVHLEVLDDLSTDAFLNALRCLIAIRGNVSQLYSDQGTNFVGAKGEFLKLMKGMDQERVKELGCTFIMNPSASSHMGGVWERQIRTVRSVLTSILDKSAARLDSSSLRTFMYEVMAIVNSRPLTSEHLNDPVGPEPLTPNHILTMKSTIIAPPPGEFVREDLYLQKRWKRVQFLANEFWTRWRKEYLLNLQQRSKWNKSRRNTKINDIVLLQDDLASRNQWKLAKVVEVFPGSDGMVRRLKLLVSDATLDSKGARTNKSVYLERPIHKTVLLLEAD</sequence>
<feature type="compositionally biased region" description="Basic and acidic residues" evidence="2">
    <location>
        <begin position="727"/>
        <end position="739"/>
    </location>
</feature>
<protein>
    <submittedName>
        <fullName evidence="5">Uncharacterized protein LOC113061638 isoform X1</fullName>
    </submittedName>
</protein>
<feature type="coiled-coil region" evidence="1">
    <location>
        <begin position="234"/>
        <end position="311"/>
    </location>
</feature>
<dbReference type="Pfam" id="PF18701">
    <property type="entry name" value="DUF5641"/>
    <property type="match status" value="1"/>
</dbReference>
<dbReference type="GO" id="GO:0008270">
    <property type="term" value="F:zinc ion binding"/>
    <property type="evidence" value="ECO:0007669"/>
    <property type="project" value="InterPro"/>
</dbReference>
<dbReference type="OrthoDB" id="8046937at2759"/>
<dbReference type="InterPro" id="IPR040676">
    <property type="entry name" value="DUF5641"/>
</dbReference>